<feature type="domain" description="PhoU" evidence="1">
    <location>
        <begin position="127"/>
        <end position="208"/>
    </location>
</feature>
<evidence type="ECO:0000313" key="2">
    <source>
        <dbReference type="EMBL" id="KPK67802.1"/>
    </source>
</evidence>
<name>A0A0S8G7P1_UNCT6</name>
<dbReference type="Proteomes" id="UP000051717">
    <property type="component" value="Unassembled WGS sequence"/>
</dbReference>
<dbReference type="EMBL" id="LJUI01000106">
    <property type="protein sequence ID" value="KPK67802.1"/>
    <property type="molecule type" value="Genomic_DNA"/>
</dbReference>
<evidence type="ECO:0000259" key="1">
    <source>
        <dbReference type="Pfam" id="PF01895"/>
    </source>
</evidence>
<accession>A0A0S8G7P1</accession>
<organism evidence="2 3">
    <name type="scientific">candidate division TA06 bacterium SM23_40</name>
    <dbReference type="NCBI Taxonomy" id="1703774"/>
    <lineage>
        <taxon>Bacteria</taxon>
        <taxon>Bacteria division TA06</taxon>
    </lineage>
</organism>
<dbReference type="AlphaFoldDB" id="A0A0S8G7P1"/>
<reference evidence="2 3" key="1">
    <citation type="journal article" date="2015" name="Microbiome">
        <title>Genomic resolution of linkages in carbon, nitrogen, and sulfur cycling among widespread estuary sediment bacteria.</title>
        <authorList>
            <person name="Baker B.J."/>
            <person name="Lazar C.S."/>
            <person name="Teske A.P."/>
            <person name="Dick G.J."/>
        </authorList>
    </citation>
    <scope>NUCLEOTIDE SEQUENCE [LARGE SCALE GENOMIC DNA]</scope>
    <source>
        <strain evidence="2">SM23_40</strain>
    </source>
</reference>
<gene>
    <name evidence="2" type="ORF">AMJ82_09805</name>
</gene>
<proteinExistence type="predicted"/>
<dbReference type="InterPro" id="IPR028366">
    <property type="entry name" value="PhoU"/>
</dbReference>
<dbReference type="PANTHER" id="PTHR42930">
    <property type="entry name" value="PHOSPHATE-SPECIFIC TRANSPORT SYSTEM ACCESSORY PROTEIN PHOU"/>
    <property type="match status" value="1"/>
</dbReference>
<evidence type="ECO:0000313" key="3">
    <source>
        <dbReference type="Proteomes" id="UP000051717"/>
    </source>
</evidence>
<dbReference type="InterPro" id="IPR026022">
    <property type="entry name" value="PhoU_dom"/>
</dbReference>
<feature type="domain" description="PhoU" evidence="1">
    <location>
        <begin position="24"/>
        <end position="108"/>
    </location>
</feature>
<dbReference type="PANTHER" id="PTHR42930:SF3">
    <property type="entry name" value="PHOSPHATE-SPECIFIC TRANSPORT SYSTEM ACCESSORY PROTEIN PHOU"/>
    <property type="match status" value="1"/>
</dbReference>
<sequence>MLKELQKIFQRKSLMEEALTESLKMLEIDRAMFVGAVKSLRERDDAELDFDIYELDRKVNEYEREVRQKVLTHLAVSGTADLNIGLVLASIVIDIERIGDFTKNIVELAGDHPRRLEAGEWESEFREIEALVANGFGRLIHALRKSDEAEAQRLQEDMWKVKRFCEQHILRLIHHESLPFSCSDAVTLALYMRYLKRISSHLVNIATSITNPFDRIGYRADTGEEVT</sequence>
<dbReference type="SUPFAM" id="SSF109755">
    <property type="entry name" value="PhoU-like"/>
    <property type="match status" value="1"/>
</dbReference>
<dbReference type="Pfam" id="PF01895">
    <property type="entry name" value="PhoU"/>
    <property type="match status" value="2"/>
</dbReference>
<dbReference type="InterPro" id="IPR038078">
    <property type="entry name" value="PhoU-like_sf"/>
</dbReference>
<dbReference type="Gene3D" id="1.20.58.220">
    <property type="entry name" value="Phosphate transport system protein phou homolog 2, domain 2"/>
    <property type="match status" value="2"/>
</dbReference>
<dbReference type="GO" id="GO:0030643">
    <property type="term" value="P:intracellular phosphate ion homeostasis"/>
    <property type="evidence" value="ECO:0007669"/>
    <property type="project" value="InterPro"/>
</dbReference>
<protein>
    <recommendedName>
        <fullName evidence="1">PhoU domain-containing protein</fullName>
    </recommendedName>
</protein>
<comment type="caution">
    <text evidence="2">The sequence shown here is derived from an EMBL/GenBank/DDBJ whole genome shotgun (WGS) entry which is preliminary data.</text>
</comment>
<dbReference type="GO" id="GO:0045936">
    <property type="term" value="P:negative regulation of phosphate metabolic process"/>
    <property type="evidence" value="ECO:0007669"/>
    <property type="project" value="InterPro"/>
</dbReference>